<evidence type="ECO:0000313" key="1">
    <source>
        <dbReference type="EMBL" id="JAI02443.1"/>
    </source>
</evidence>
<proteinExistence type="predicted"/>
<sequence>MSDSISSCDTGEEEHCDRLFAISVLLSLGLTPSSCLGSQFISAFSPSNSLFTPCGFSCFSRRHFALRFWNQVFTCLSLSCNILANLFRSGGERYFCVSNFFSSSTVWSLENLTWPPFLLCRGL</sequence>
<name>A0A0E9XI94_ANGAN</name>
<dbReference type="AlphaFoldDB" id="A0A0E9XI94"/>
<reference evidence="1" key="1">
    <citation type="submission" date="2014-11" db="EMBL/GenBank/DDBJ databases">
        <authorList>
            <person name="Amaro Gonzalez C."/>
        </authorList>
    </citation>
    <scope>NUCLEOTIDE SEQUENCE</scope>
</reference>
<protein>
    <submittedName>
        <fullName evidence="1">Uncharacterized protein</fullName>
    </submittedName>
</protein>
<reference evidence="1" key="2">
    <citation type="journal article" date="2015" name="Fish Shellfish Immunol.">
        <title>Early steps in the European eel (Anguilla anguilla)-Vibrio vulnificus interaction in the gills: Role of the RtxA13 toxin.</title>
        <authorList>
            <person name="Callol A."/>
            <person name="Pajuelo D."/>
            <person name="Ebbesson L."/>
            <person name="Teles M."/>
            <person name="MacKenzie S."/>
            <person name="Amaro C."/>
        </authorList>
    </citation>
    <scope>NUCLEOTIDE SEQUENCE</scope>
</reference>
<accession>A0A0E9XI94</accession>
<dbReference type="EMBL" id="GBXM01006135">
    <property type="protein sequence ID" value="JAI02443.1"/>
    <property type="molecule type" value="Transcribed_RNA"/>
</dbReference>
<organism evidence="1">
    <name type="scientific">Anguilla anguilla</name>
    <name type="common">European freshwater eel</name>
    <name type="synonym">Muraena anguilla</name>
    <dbReference type="NCBI Taxonomy" id="7936"/>
    <lineage>
        <taxon>Eukaryota</taxon>
        <taxon>Metazoa</taxon>
        <taxon>Chordata</taxon>
        <taxon>Craniata</taxon>
        <taxon>Vertebrata</taxon>
        <taxon>Euteleostomi</taxon>
        <taxon>Actinopterygii</taxon>
        <taxon>Neopterygii</taxon>
        <taxon>Teleostei</taxon>
        <taxon>Anguilliformes</taxon>
        <taxon>Anguillidae</taxon>
        <taxon>Anguilla</taxon>
    </lineage>
</organism>